<protein>
    <submittedName>
        <fullName evidence="7">DUF1700 domain-containing protein</fullName>
    </submittedName>
</protein>
<dbReference type="Proteomes" id="UP000260721">
    <property type="component" value="Unassembled WGS sequence"/>
</dbReference>
<dbReference type="InterPro" id="IPR011527">
    <property type="entry name" value="ABC1_TM_dom"/>
</dbReference>
<dbReference type="GO" id="GO:0016020">
    <property type="term" value="C:membrane"/>
    <property type="evidence" value="ECO:0007669"/>
    <property type="project" value="UniProtKB-SubCell"/>
</dbReference>
<evidence type="ECO:0000256" key="3">
    <source>
        <dbReference type="ARBA" id="ARBA00022989"/>
    </source>
</evidence>
<organism evidence="7 8">
    <name type="scientific">Faecalicoccus pleomorphus</name>
    <dbReference type="NCBI Taxonomy" id="1323"/>
    <lineage>
        <taxon>Bacteria</taxon>
        <taxon>Bacillati</taxon>
        <taxon>Bacillota</taxon>
        <taxon>Erysipelotrichia</taxon>
        <taxon>Erysipelotrichales</taxon>
        <taxon>Erysipelotrichaceae</taxon>
        <taxon>Faecalicoccus</taxon>
    </lineage>
</organism>
<dbReference type="EMBL" id="QUSK01000035">
    <property type="protein sequence ID" value="RGD73120.1"/>
    <property type="molecule type" value="Genomic_DNA"/>
</dbReference>
<dbReference type="AlphaFoldDB" id="A0A3E3DV10"/>
<keyword evidence="3 5" id="KW-1133">Transmembrane helix</keyword>
<proteinExistence type="predicted"/>
<evidence type="ECO:0000313" key="7">
    <source>
        <dbReference type="EMBL" id="RGD73120.1"/>
    </source>
</evidence>
<feature type="transmembrane region" description="Helical" evidence="5">
    <location>
        <begin position="86"/>
        <end position="118"/>
    </location>
</feature>
<feature type="domain" description="ABC transmembrane type-1" evidence="6">
    <location>
        <begin position="103"/>
        <end position="207"/>
    </location>
</feature>
<dbReference type="GO" id="GO:0140359">
    <property type="term" value="F:ABC-type transporter activity"/>
    <property type="evidence" value="ECO:0007669"/>
    <property type="project" value="InterPro"/>
</dbReference>
<dbReference type="PROSITE" id="PS50929">
    <property type="entry name" value="ABC_TM1F"/>
    <property type="match status" value="1"/>
</dbReference>
<sequence length="215" mass="24283">MNISKERWNMNKHEFLDHLERLLKSLPRQERQKMLAYYAEMVDDRMEEGMSEQEAVQDLGDVGMLAEQILSAQPSKEKKLSNPMKVLIIVLIVLGSPLWACLLLALLALICTGILLILTGYIMIWLIPVLSAAIMVASLILCIISLIGSPFLMVSSFMTGLLQLGVGLIAAGLSILLGLFTIYASRYFIKATMSFSHWLKEHLFYRLKEVHVWQS</sequence>
<feature type="transmembrane region" description="Helical" evidence="5">
    <location>
        <begin position="124"/>
        <end position="148"/>
    </location>
</feature>
<gene>
    <name evidence="7" type="ORF">DXC78_11820</name>
</gene>
<accession>A0A3E3DV10</accession>
<keyword evidence="4 5" id="KW-0472">Membrane</keyword>
<evidence type="ECO:0000313" key="8">
    <source>
        <dbReference type="Proteomes" id="UP000260721"/>
    </source>
</evidence>
<evidence type="ECO:0000256" key="2">
    <source>
        <dbReference type="ARBA" id="ARBA00022692"/>
    </source>
</evidence>
<keyword evidence="2 5" id="KW-0812">Transmembrane</keyword>
<dbReference type="Pfam" id="PF22564">
    <property type="entry name" value="HAAS"/>
    <property type="match status" value="1"/>
</dbReference>
<dbReference type="GO" id="GO:0005524">
    <property type="term" value="F:ATP binding"/>
    <property type="evidence" value="ECO:0007669"/>
    <property type="project" value="InterPro"/>
</dbReference>
<dbReference type="STRING" id="1123313.GCA_000420345_01002"/>
<comment type="caution">
    <text evidence="7">The sequence shown here is derived from an EMBL/GenBank/DDBJ whole genome shotgun (WGS) entry which is preliminary data.</text>
</comment>
<evidence type="ECO:0000256" key="5">
    <source>
        <dbReference type="SAM" id="Phobius"/>
    </source>
</evidence>
<reference evidence="7 8" key="1">
    <citation type="submission" date="2018-08" db="EMBL/GenBank/DDBJ databases">
        <title>A genome reference for cultivated species of the human gut microbiota.</title>
        <authorList>
            <person name="Zou Y."/>
            <person name="Xue W."/>
            <person name="Luo G."/>
        </authorList>
    </citation>
    <scope>NUCLEOTIDE SEQUENCE [LARGE SCALE GENOMIC DNA]</scope>
    <source>
        <strain evidence="7 8">TF08-11</strain>
    </source>
</reference>
<evidence type="ECO:0000259" key="6">
    <source>
        <dbReference type="PROSITE" id="PS50929"/>
    </source>
</evidence>
<evidence type="ECO:0000256" key="1">
    <source>
        <dbReference type="ARBA" id="ARBA00004141"/>
    </source>
</evidence>
<name>A0A3E3DV10_9FIRM</name>
<comment type="subcellular location">
    <subcellularLocation>
        <location evidence="1">Membrane</location>
        <topology evidence="1">Multi-pass membrane protein</topology>
    </subcellularLocation>
</comment>
<evidence type="ECO:0000256" key="4">
    <source>
        <dbReference type="ARBA" id="ARBA00023136"/>
    </source>
</evidence>
<feature type="transmembrane region" description="Helical" evidence="5">
    <location>
        <begin position="160"/>
        <end position="184"/>
    </location>
</feature>